<feature type="domain" description="C-type lectin" evidence="4">
    <location>
        <begin position="324"/>
        <end position="439"/>
    </location>
</feature>
<keyword evidence="2" id="KW-0472">Membrane</keyword>
<feature type="compositionally biased region" description="Low complexity" evidence="1">
    <location>
        <begin position="238"/>
        <end position="253"/>
    </location>
</feature>
<keyword evidence="5" id="KW-1185">Reference proteome</keyword>
<feature type="region of interest" description="Disordered" evidence="1">
    <location>
        <begin position="511"/>
        <end position="542"/>
    </location>
</feature>
<dbReference type="InParanoid" id="A0A1S3K222"/>
<feature type="domain" description="C-type lectin" evidence="4">
    <location>
        <begin position="599"/>
        <end position="714"/>
    </location>
</feature>
<feature type="compositionally biased region" description="Low complexity" evidence="1">
    <location>
        <begin position="1046"/>
        <end position="1060"/>
    </location>
</feature>
<accession>A0A1S3K222</accession>
<feature type="region of interest" description="Disordered" evidence="1">
    <location>
        <begin position="238"/>
        <end position="305"/>
    </location>
</feature>
<reference evidence="6" key="1">
    <citation type="submission" date="2025-08" db="UniProtKB">
        <authorList>
            <consortium name="RefSeq"/>
        </authorList>
    </citation>
    <scope>IDENTIFICATION</scope>
    <source>
        <tissue evidence="6">Gonads</tissue>
    </source>
</reference>
<evidence type="ECO:0000313" key="5">
    <source>
        <dbReference type="Proteomes" id="UP000085678"/>
    </source>
</evidence>
<feature type="domain" description="C-type lectin" evidence="4">
    <location>
        <begin position="44"/>
        <end position="158"/>
    </location>
</feature>
<dbReference type="InterPro" id="IPR001304">
    <property type="entry name" value="C-type_lectin-like"/>
</dbReference>
<evidence type="ECO:0000259" key="4">
    <source>
        <dbReference type="PROSITE" id="PS50041"/>
    </source>
</evidence>
<dbReference type="InterPro" id="IPR016187">
    <property type="entry name" value="CTDL_fold"/>
</dbReference>
<feature type="region of interest" description="Disordered" evidence="1">
    <location>
        <begin position="797"/>
        <end position="865"/>
    </location>
</feature>
<dbReference type="RefSeq" id="XP_013416321.1">
    <property type="nucleotide sequence ID" value="XM_013560867.1"/>
</dbReference>
<dbReference type="SMART" id="SM00034">
    <property type="entry name" value="CLECT"/>
    <property type="match status" value="4"/>
</dbReference>
<dbReference type="Pfam" id="PF00059">
    <property type="entry name" value="Lectin_C"/>
    <property type="match status" value="4"/>
</dbReference>
<feature type="compositionally biased region" description="Low complexity" evidence="1">
    <location>
        <begin position="1011"/>
        <end position="1020"/>
    </location>
</feature>
<organism evidence="5 6">
    <name type="scientific">Lingula anatina</name>
    <name type="common">Brachiopod</name>
    <name type="synonym">Lingula unguis</name>
    <dbReference type="NCBI Taxonomy" id="7574"/>
    <lineage>
        <taxon>Eukaryota</taxon>
        <taxon>Metazoa</taxon>
        <taxon>Spiralia</taxon>
        <taxon>Lophotrochozoa</taxon>
        <taxon>Brachiopoda</taxon>
        <taxon>Linguliformea</taxon>
        <taxon>Lingulata</taxon>
        <taxon>Lingulida</taxon>
        <taxon>Linguloidea</taxon>
        <taxon>Lingulidae</taxon>
        <taxon>Lingula</taxon>
    </lineage>
</organism>
<dbReference type="Proteomes" id="UP000085678">
    <property type="component" value="Unplaced"/>
</dbReference>
<dbReference type="KEGG" id="lak:106177921"/>
<feature type="compositionally biased region" description="Polar residues" evidence="1">
    <location>
        <begin position="755"/>
        <end position="776"/>
    </location>
</feature>
<feature type="region of interest" description="Disordered" evidence="1">
    <location>
        <begin position="1011"/>
        <end position="1120"/>
    </location>
</feature>
<feature type="compositionally biased region" description="Low complexity" evidence="1">
    <location>
        <begin position="554"/>
        <end position="579"/>
    </location>
</feature>
<feature type="compositionally biased region" description="Low complexity" evidence="1">
    <location>
        <begin position="511"/>
        <end position="525"/>
    </location>
</feature>
<name>A0A1S3K222_LINAN</name>
<keyword evidence="2" id="KW-1133">Transmembrane helix</keyword>
<evidence type="ECO:0000256" key="1">
    <source>
        <dbReference type="SAM" id="MobiDB-lite"/>
    </source>
</evidence>
<feature type="compositionally biased region" description="Low complexity" evidence="1">
    <location>
        <begin position="1086"/>
        <end position="1100"/>
    </location>
</feature>
<feature type="domain" description="C-type lectin" evidence="4">
    <location>
        <begin position="878"/>
        <end position="993"/>
    </location>
</feature>
<feature type="compositionally biased region" description="Low complexity" evidence="1">
    <location>
        <begin position="739"/>
        <end position="754"/>
    </location>
</feature>
<dbReference type="GeneID" id="106177921"/>
<dbReference type="InterPro" id="IPR050111">
    <property type="entry name" value="C-type_lectin/snaclec_domain"/>
</dbReference>
<feature type="region of interest" description="Disordered" evidence="1">
    <location>
        <begin position="209"/>
        <end position="228"/>
    </location>
</feature>
<dbReference type="SUPFAM" id="SSF56436">
    <property type="entry name" value="C-type lectin-like"/>
    <property type="match status" value="4"/>
</dbReference>
<feature type="region of interest" description="Disordered" evidence="1">
    <location>
        <begin position="554"/>
        <end position="580"/>
    </location>
</feature>
<proteinExistence type="predicted"/>
<dbReference type="InterPro" id="IPR016186">
    <property type="entry name" value="C-type_lectin-like/link_sf"/>
</dbReference>
<evidence type="ECO:0000256" key="3">
    <source>
        <dbReference type="SAM" id="SignalP"/>
    </source>
</evidence>
<feature type="chain" id="PRO_5010353149" evidence="3">
    <location>
        <begin position="28"/>
        <end position="1240"/>
    </location>
</feature>
<dbReference type="CDD" id="cd00037">
    <property type="entry name" value="CLECT"/>
    <property type="match status" value="4"/>
</dbReference>
<dbReference type="PROSITE" id="PS50041">
    <property type="entry name" value="C_TYPE_LECTIN_2"/>
    <property type="match status" value="4"/>
</dbReference>
<feature type="compositionally biased region" description="Polar residues" evidence="1">
    <location>
        <begin position="1065"/>
        <end position="1080"/>
    </location>
</feature>
<feature type="signal peptide" evidence="3">
    <location>
        <begin position="1"/>
        <end position="27"/>
    </location>
</feature>
<feature type="compositionally biased region" description="Low complexity" evidence="1">
    <location>
        <begin position="836"/>
        <end position="858"/>
    </location>
</feature>
<dbReference type="PANTHER" id="PTHR22803">
    <property type="entry name" value="MANNOSE, PHOSPHOLIPASE, LECTIN RECEPTOR RELATED"/>
    <property type="match status" value="1"/>
</dbReference>
<feature type="compositionally biased region" description="Polar residues" evidence="1">
    <location>
        <begin position="1026"/>
        <end position="1040"/>
    </location>
</feature>
<evidence type="ECO:0000313" key="6">
    <source>
        <dbReference type="RefSeq" id="XP_013416321.1"/>
    </source>
</evidence>
<feature type="compositionally biased region" description="Low complexity" evidence="1">
    <location>
        <begin position="268"/>
        <end position="304"/>
    </location>
</feature>
<keyword evidence="2" id="KW-0812">Transmembrane</keyword>
<sequence length="1240" mass="136660">MLTSRKSAHGFALSLCLLVTRTALCSGGDSCPSTIGTEHQGFVHRSQCYQFVNRKEWWETARKFCARKGGHLIQLDNSELVAFIKGKLRGNYGDWDTVWIGANDRGTENKWIWDGSDEEISYSNWGQGQPSTSIFVGPFEDCATMEKADDYRWHDHACGIAGQAYQFICQYDAVNRTATTRTTTSSTITTETTTGTKTAKTTTTIRVPSSATVAPPAPGNRTAGNHSTLSALWPKTNTTTATTTVETPSASTPAVPPTRHGKTTGHHPTPSALLSKTTTATTKTSTIIRTSPSSSSTPVAPSIPDASRYTCPQNLEPNYQTFTYRDHCYQFVTKEEWRSTAQEYCRKYQGQLIEIPDQSTMDFVIDVLNKKLKWGVNGVWNGASDQREEGVWEWDGSGNPVIYSNWALGQPGGLTKWTDDCACMRRTDNWQWHDYGCSQPGYSYRYICQYDLVENISTSTVLSPTRSITSTPGSSSKKTGLLSTMLPKASLPAKSSLVPLPFNKTASLRTATATTATSAPTASSTRVALPTGDSNTTGHHPTLSALLTKTTTATTKTSTTIQTTPSSSSSSTPVALSTPDASRYTCPQNLEPNYQTFTYRDHCYQFVTKEEWRSTAQEYCRKYQGQLMEIPDQSTMDFLIDVLNEKLKWGVNGVWNGATDQREEGVWKWDGSDNPVIYSNWAQGQPGGLARWTEDCACMRRTNNWQWHDYGCSQLGYSYRYICQYDLVENITTSKVLSSTRSVTTTPVSSSQRTKQQSTVSSLLPETSLPAKSSSVPLPLNKTASFRTLAATTATSAPTASSTRVVLPTGDSNTTGHHPTLSALLTKTTKATRKNSTTIQTTPSSSSSSSTPVAQSTPDASRYTCPKNLEPNYQTFTYRDHCYQFVTKEEWRSTARDYCRKYQGQLIEIPDQSTMDFVIDVLNKKLKWGVNGVWNGATDQREEGVWKWDGSGNPVTYSNWAQGQPGGLARWTEDCACMRRTDSWQWHDYGCSQPGYSYRYICQYGPLPTTSPSSLSSQSSGKGEVTPTTSSPRTMLSQSSRKGEVTSTTSSPRTMSSQSSRKGEVTSTTLSPRTMSSQSSRKGEVTPTTSSPRTMSSQSSRKGEVTSISTLPQTTAVDAAKGPLSLKNQDEHGVSSSNNKATYLGIGITCGAVILIVIVVIAVVWHYKRRNKYPRFQDRVQFNNNLYQLDQVSLEASEDQNMNSKTTESVDALYSKPDKLHVNSNSDNTDVTLMPNELYA</sequence>
<evidence type="ECO:0000256" key="2">
    <source>
        <dbReference type="SAM" id="Phobius"/>
    </source>
</evidence>
<feature type="compositionally biased region" description="Polar residues" evidence="1">
    <location>
        <begin position="1106"/>
        <end position="1116"/>
    </location>
</feature>
<dbReference type="AlphaFoldDB" id="A0A1S3K222"/>
<feature type="region of interest" description="Disordered" evidence="1">
    <location>
        <begin position="739"/>
        <end position="777"/>
    </location>
</feature>
<dbReference type="Gene3D" id="3.10.100.10">
    <property type="entry name" value="Mannose-Binding Protein A, subunit A"/>
    <property type="match status" value="4"/>
</dbReference>
<feature type="transmembrane region" description="Helical" evidence="2">
    <location>
        <begin position="1143"/>
        <end position="1167"/>
    </location>
</feature>
<feature type="compositionally biased region" description="Low complexity" evidence="1">
    <location>
        <begin position="820"/>
        <end position="829"/>
    </location>
</feature>
<keyword evidence="3" id="KW-0732">Signal</keyword>
<protein>
    <submittedName>
        <fullName evidence="6">Uncharacterized protein LOC106177921 isoform X1</fullName>
    </submittedName>
</protein>
<dbReference type="OrthoDB" id="6050186at2759"/>
<gene>
    <name evidence="6" type="primary">LOC106177921</name>
</gene>